<gene>
    <name evidence="1" type="ORF">BV898_10559</name>
</gene>
<dbReference type="AlphaFoldDB" id="A0A1W0WJN2"/>
<name>A0A1W0WJN2_HYPEX</name>
<dbReference type="Proteomes" id="UP000192578">
    <property type="component" value="Unassembled WGS sequence"/>
</dbReference>
<evidence type="ECO:0000313" key="2">
    <source>
        <dbReference type="Proteomes" id="UP000192578"/>
    </source>
</evidence>
<sequence length="93" mass="10471">MSLMQNWIVLSTSQLVKIFCHLRETLSFLPFGDLNDLLPFGDLSDLLPFGDLSDLLPFGDLNDLLPFGDLSDPKMVEMVNFGYFPRTVASEKT</sequence>
<reference evidence="2" key="1">
    <citation type="submission" date="2017-01" db="EMBL/GenBank/DDBJ databases">
        <title>Comparative genomics of anhydrobiosis in the tardigrade Hypsibius dujardini.</title>
        <authorList>
            <person name="Yoshida Y."/>
            <person name="Koutsovoulos G."/>
            <person name="Laetsch D."/>
            <person name="Stevens L."/>
            <person name="Kumar S."/>
            <person name="Horikawa D."/>
            <person name="Ishino K."/>
            <person name="Komine S."/>
            <person name="Tomita M."/>
            <person name="Blaxter M."/>
            <person name="Arakawa K."/>
        </authorList>
    </citation>
    <scope>NUCLEOTIDE SEQUENCE [LARGE SCALE GENOMIC DNA]</scope>
    <source>
        <strain evidence="2">Z151</strain>
    </source>
</reference>
<keyword evidence="2" id="KW-1185">Reference proteome</keyword>
<dbReference type="EMBL" id="MTYJ01000091">
    <property type="protein sequence ID" value="OQV15333.1"/>
    <property type="molecule type" value="Genomic_DNA"/>
</dbReference>
<organism evidence="1 2">
    <name type="scientific">Hypsibius exemplaris</name>
    <name type="common">Freshwater tardigrade</name>
    <dbReference type="NCBI Taxonomy" id="2072580"/>
    <lineage>
        <taxon>Eukaryota</taxon>
        <taxon>Metazoa</taxon>
        <taxon>Ecdysozoa</taxon>
        <taxon>Tardigrada</taxon>
        <taxon>Eutardigrada</taxon>
        <taxon>Parachela</taxon>
        <taxon>Hypsibioidea</taxon>
        <taxon>Hypsibiidae</taxon>
        <taxon>Hypsibius</taxon>
    </lineage>
</organism>
<accession>A0A1W0WJN2</accession>
<proteinExistence type="predicted"/>
<comment type="caution">
    <text evidence="1">The sequence shown here is derived from an EMBL/GenBank/DDBJ whole genome shotgun (WGS) entry which is preliminary data.</text>
</comment>
<protein>
    <submittedName>
        <fullName evidence="1">Uncharacterized protein</fullName>
    </submittedName>
</protein>
<evidence type="ECO:0000313" key="1">
    <source>
        <dbReference type="EMBL" id="OQV15333.1"/>
    </source>
</evidence>